<dbReference type="Gene3D" id="3.40.50.150">
    <property type="entry name" value="Vaccinia Virus protein VP39"/>
    <property type="match status" value="1"/>
</dbReference>
<protein>
    <recommendedName>
        <fullName evidence="1">Methyltransferase type 11 domain-containing protein</fullName>
    </recommendedName>
</protein>
<dbReference type="InterPro" id="IPR013216">
    <property type="entry name" value="Methyltransf_11"/>
</dbReference>
<evidence type="ECO:0000313" key="2">
    <source>
        <dbReference type="EMBL" id="BBH16449.1"/>
    </source>
</evidence>
<gene>
    <name evidence="2" type="ORF">Back2_07360</name>
</gene>
<dbReference type="RefSeq" id="WP_125566863.1">
    <property type="nucleotide sequence ID" value="NZ_AP019307.1"/>
</dbReference>
<reference evidence="2 3" key="1">
    <citation type="submission" date="2018-11" db="EMBL/GenBank/DDBJ databases">
        <title>Complete genome sequence of Nocardioides baekrokdamisoli strain KCTC 39748.</title>
        <authorList>
            <person name="Kang S.W."/>
            <person name="Lee K.C."/>
            <person name="Kim K.K."/>
            <person name="Kim J.S."/>
            <person name="Kim D.S."/>
            <person name="Ko S.H."/>
            <person name="Yang S.H."/>
            <person name="Shin Y.K."/>
            <person name="Lee J.S."/>
        </authorList>
    </citation>
    <scope>NUCLEOTIDE SEQUENCE [LARGE SCALE GENOMIC DNA]</scope>
    <source>
        <strain evidence="2 3">KCTC 39748</strain>
    </source>
</reference>
<evidence type="ECO:0000313" key="3">
    <source>
        <dbReference type="Proteomes" id="UP000271573"/>
    </source>
</evidence>
<dbReference type="Proteomes" id="UP000271573">
    <property type="component" value="Chromosome"/>
</dbReference>
<dbReference type="CDD" id="cd02440">
    <property type="entry name" value="AdoMet_MTases"/>
    <property type="match status" value="1"/>
</dbReference>
<dbReference type="SUPFAM" id="SSF53335">
    <property type="entry name" value="S-adenosyl-L-methionine-dependent methyltransferases"/>
    <property type="match status" value="1"/>
</dbReference>
<dbReference type="AlphaFoldDB" id="A0A3G9J0F4"/>
<proteinExistence type="predicted"/>
<dbReference type="InterPro" id="IPR029063">
    <property type="entry name" value="SAM-dependent_MTases_sf"/>
</dbReference>
<evidence type="ECO:0000259" key="1">
    <source>
        <dbReference type="Pfam" id="PF08241"/>
    </source>
</evidence>
<dbReference type="PANTHER" id="PTHR43591">
    <property type="entry name" value="METHYLTRANSFERASE"/>
    <property type="match status" value="1"/>
</dbReference>
<dbReference type="EMBL" id="AP019307">
    <property type="protein sequence ID" value="BBH16449.1"/>
    <property type="molecule type" value="Genomic_DNA"/>
</dbReference>
<keyword evidence="3" id="KW-1185">Reference proteome</keyword>
<name>A0A3G9J0F4_9ACTN</name>
<sequence length="191" mass="20638">MPVMSPIEGTFCRTHLWNVIAAKRMLPWALGDEPLVGRVLEIGGGAGAMAEATLADHDVDMTITDLDPRMVAAARERLGGRATAEVADVTALPYAAGSYDTVASYLMLHHVIAWPDAIAEAARVLAPGGTFRGYDLTDTAAARWFHRVDRSPFLMVAPGDLHDQLEAVGFQDVRIEQAAAGHLMRFSATRR</sequence>
<accession>A0A3G9J0F4</accession>
<feature type="domain" description="Methyltransferase type 11" evidence="1">
    <location>
        <begin position="40"/>
        <end position="131"/>
    </location>
</feature>
<dbReference type="GO" id="GO:0008757">
    <property type="term" value="F:S-adenosylmethionine-dependent methyltransferase activity"/>
    <property type="evidence" value="ECO:0007669"/>
    <property type="project" value="InterPro"/>
</dbReference>
<dbReference type="OrthoDB" id="3818442at2"/>
<dbReference type="KEGG" id="nbe:Back2_07360"/>
<organism evidence="2 3">
    <name type="scientific">Nocardioides baekrokdamisoli</name>
    <dbReference type="NCBI Taxonomy" id="1804624"/>
    <lineage>
        <taxon>Bacteria</taxon>
        <taxon>Bacillati</taxon>
        <taxon>Actinomycetota</taxon>
        <taxon>Actinomycetes</taxon>
        <taxon>Propionibacteriales</taxon>
        <taxon>Nocardioidaceae</taxon>
        <taxon>Nocardioides</taxon>
    </lineage>
</organism>
<dbReference type="Pfam" id="PF08241">
    <property type="entry name" value="Methyltransf_11"/>
    <property type="match status" value="1"/>
</dbReference>